<evidence type="ECO:0000313" key="1">
    <source>
        <dbReference type="EMBL" id="VWL96790.1"/>
    </source>
</evidence>
<evidence type="ECO:0000313" key="2">
    <source>
        <dbReference type="Proteomes" id="UP000368032"/>
    </source>
</evidence>
<dbReference type="RefSeq" id="WP_117769676.1">
    <property type="nucleotide sequence ID" value="NZ_CAAKNY010000068.1"/>
</dbReference>
<proteinExistence type="predicted"/>
<dbReference type="AlphaFoldDB" id="A0A5K1J394"/>
<sequence>MMIVVNESAAASYLYLMGLTIDEELPLTQHLSLLPATCKASPDDMINSVMKYGSGDETDLGVLIAVLRKTTAQLRVVGEGKELAVRVWNAQSAIVLLSALLNCELYWHVQSDSRTEDFSPCSAINVVLSTRLFIPRKLKVINDSEKQWIRQHYRDAWELFDKNTRFETAVNSLWSYKQSLRPSVQMAIIWAGIESLFGVRSELVFRVSTLAALFLGGGKQKQQEIKKLYRARSEAVHEGKQPSESCVSDSAKLLQALILECVERGCLPNEDGLLFGFEEGSAK</sequence>
<accession>A0A5K1J394</accession>
<protein>
    <recommendedName>
        <fullName evidence="3">Apea-like HEPN domain-containing protein</fullName>
    </recommendedName>
</protein>
<dbReference type="OrthoDB" id="7060812at2"/>
<organism evidence="1 2">
    <name type="scientific">Collinsella aerofaciens</name>
    <dbReference type="NCBI Taxonomy" id="74426"/>
    <lineage>
        <taxon>Bacteria</taxon>
        <taxon>Bacillati</taxon>
        <taxon>Actinomycetota</taxon>
        <taxon>Coriobacteriia</taxon>
        <taxon>Coriobacteriales</taxon>
        <taxon>Coriobacteriaceae</taxon>
        <taxon>Collinsella</taxon>
    </lineage>
</organism>
<evidence type="ECO:0008006" key="3">
    <source>
        <dbReference type="Google" id="ProtNLM"/>
    </source>
</evidence>
<name>A0A5K1J394_9ACTN</name>
<gene>
    <name evidence="1" type="ORF">CKJAJONC_00213</name>
</gene>
<dbReference type="Proteomes" id="UP000368032">
    <property type="component" value="Unassembled WGS sequence"/>
</dbReference>
<reference evidence="1 2" key="1">
    <citation type="submission" date="2019-10" db="EMBL/GenBank/DDBJ databases">
        <authorList>
            <person name="Wolf R A."/>
        </authorList>
    </citation>
    <scope>NUCLEOTIDE SEQUENCE [LARGE SCALE GENOMIC DNA]</scope>
    <source>
        <strain evidence="1">Collinsella_aerofaciens_DSM_13712</strain>
    </source>
</reference>
<dbReference type="EMBL" id="CABWIF010000022">
    <property type="protein sequence ID" value="VWL96790.1"/>
    <property type="molecule type" value="Genomic_DNA"/>
</dbReference>